<evidence type="ECO:0000313" key="3">
    <source>
        <dbReference type="EMBL" id="KAA0186613.1"/>
    </source>
</evidence>
<evidence type="ECO:0000259" key="2">
    <source>
        <dbReference type="PROSITE" id="PS00028"/>
    </source>
</evidence>
<gene>
    <name evidence="3" type="ORF">HAZT_HAZT011180</name>
</gene>
<comment type="caution">
    <text evidence="3">The sequence shown here is derived from an EMBL/GenBank/DDBJ whole genome shotgun (WGS) entry which is preliminary data.</text>
</comment>
<feature type="compositionally biased region" description="Basic and acidic residues" evidence="1">
    <location>
        <begin position="551"/>
        <end position="566"/>
    </location>
</feature>
<dbReference type="Proteomes" id="UP000711488">
    <property type="component" value="Unassembled WGS sequence"/>
</dbReference>
<proteinExistence type="predicted"/>
<evidence type="ECO:0000256" key="1">
    <source>
        <dbReference type="SAM" id="MobiDB-lite"/>
    </source>
</evidence>
<dbReference type="PROSITE" id="PS00028">
    <property type="entry name" value="ZINC_FINGER_C2H2_1"/>
    <property type="match status" value="1"/>
</dbReference>
<feature type="compositionally biased region" description="Acidic residues" evidence="1">
    <location>
        <begin position="395"/>
        <end position="406"/>
    </location>
</feature>
<feature type="compositionally biased region" description="Basic and acidic residues" evidence="1">
    <location>
        <begin position="479"/>
        <end position="492"/>
    </location>
</feature>
<reference evidence="3" key="3">
    <citation type="submission" date="2019-06" db="EMBL/GenBank/DDBJ databases">
        <authorList>
            <person name="Poynton C."/>
            <person name="Hasenbein S."/>
            <person name="Benoit J.B."/>
            <person name="Sepulveda M.S."/>
            <person name="Poelchau M.F."/>
            <person name="Murali S.C."/>
            <person name="Chen S."/>
            <person name="Glastad K.M."/>
            <person name="Werren J.H."/>
            <person name="Vineis J.H."/>
            <person name="Bowen J.L."/>
            <person name="Friedrich M."/>
            <person name="Jones J."/>
            <person name="Robertson H.M."/>
            <person name="Feyereisen R."/>
            <person name="Mechler-Hickson A."/>
            <person name="Mathers N."/>
            <person name="Lee C.E."/>
            <person name="Colbourne J.K."/>
            <person name="Biales A."/>
            <person name="Johnston J.S."/>
            <person name="Wellborn G.A."/>
            <person name="Rosendale A.J."/>
            <person name="Cridge A.G."/>
            <person name="Munoz-Torres M.C."/>
            <person name="Bain P.A."/>
            <person name="Manny A.R."/>
            <person name="Major K.M."/>
            <person name="Lambert F.N."/>
            <person name="Vulpe C.D."/>
            <person name="Tuck P."/>
            <person name="Blalock B.J."/>
            <person name="Lin Y.-Y."/>
            <person name="Smith M.E."/>
            <person name="Ochoa-Acuna H."/>
            <person name="Chen M.-J.M."/>
            <person name="Childers C.P."/>
            <person name="Qu J."/>
            <person name="Dugan S."/>
            <person name="Lee S.L."/>
            <person name="Chao H."/>
            <person name="Dinh H."/>
            <person name="Han Y."/>
            <person name="Doddapaneni H."/>
            <person name="Worley K.C."/>
            <person name="Muzny D.M."/>
            <person name="Gibbs R.A."/>
            <person name="Richards S."/>
        </authorList>
    </citation>
    <scope>NUCLEOTIDE SEQUENCE</scope>
    <source>
        <strain evidence="3">HAZT.00-mixed</strain>
        <tissue evidence="3">Whole organism</tissue>
    </source>
</reference>
<dbReference type="AlphaFoldDB" id="A0A6A0GSD0"/>
<name>A0A6A0GSD0_HYAAZ</name>
<feature type="compositionally biased region" description="Polar residues" evidence="1">
    <location>
        <begin position="641"/>
        <end position="670"/>
    </location>
</feature>
<accession>A0A6A0GSD0</accession>
<feature type="compositionally biased region" description="Low complexity" evidence="1">
    <location>
        <begin position="577"/>
        <end position="587"/>
    </location>
</feature>
<feature type="region of interest" description="Disordered" evidence="1">
    <location>
        <begin position="22"/>
        <end position="44"/>
    </location>
</feature>
<feature type="compositionally biased region" description="Gly residues" evidence="1">
    <location>
        <begin position="500"/>
        <end position="515"/>
    </location>
</feature>
<sequence>MSHTQPKNVVLVSVKDCIGVKQQRQDGDGKTSKGLQHSGPPQSWVETVLGTPEKKESAEVSNLVAYAVPHVDLLDETARIVTPLISVASSLDEFLERLDVDGKFCFLCEGIDFQNPSKLKRHFLQCHWNHRVDAHGLCTVLCKLDCNLPQNSERFGHYHCSLCNARCSSIGRLRVHMEKHGRNKVKEDEVVSFTARKVQLKKRKRKSDISINEKLKNPDEENQKKLEKIELRFQEAEDYLASHAAALNIVPIEPSIGRSLQELMSRLYARCYLCVDHPVLANSRLLKHFSKCHLNHHIVSAGWVSVLCKLECRPSISGHYHCWLCNAVIVGGAVRYKIHICTHVKKAKSLGLEDQVNHVDGQGRGEEDDEMCRGSEEVDVECGESEASLSPVSYLDEEDEESESEADAAVQPTLIKIRPLRACAGKKLWSYNAEVQQVNLSPQLSRRLASHEGGLRHTPLMEPFMKPLSCIKAYNDGEHHDGGYPDSGHPDDGYPDSGYPDGGYPDGGHPDGGYPDGVYPVGGHPDGGYPDGGQPNDEHPDGGYPDGGQPNDEHPDGGHPNDEHPDGGYPNGGYPDGGYPDSGYPNGVYPDDGHSECEHHNGEHPVDERPGVDEPEDAATPKRRHCDATVPGAKRVKRRSNSPGKSSLQPSTIPPNSDESGNYSMHSNSALVVGNEQVTEKSHHLHSPSRRRPRKILKSEEEVLGSEEEKQVLGSDCQPCTYNEPPNQANETYDGKMEREVKCIFLSEREKHYQLTVKKYAPEIDRRLLLKGEQELSQLNYLGPSEVSCVYCRLPLGRKVLYSNNACLLDPKTVVTGIELLYRKCRHCGLRYFYKEFTDGVHLHDELILSLDLCLMAREFLRSNGSLPRTAEAILSFTRLTFPDLPVSAEQFQEAYSDFEAMCGY</sequence>
<feature type="compositionally biased region" description="Basic residues" evidence="1">
    <location>
        <begin position="683"/>
        <end position="696"/>
    </location>
</feature>
<dbReference type="InterPro" id="IPR013087">
    <property type="entry name" value="Znf_C2H2_type"/>
</dbReference>
<feature type="region of interest" description="Disordered" evidence="1">
    <location>
        <begin position="479"/>
        <end position="696"/>
    </location>
</feature>
<feature type="compositionally biased region" description="Polar residues" evidence="1">
    <location>
        <begin position="33"/>
        <end position="44"/>
    </location>
</feature>
<organism evidence="3">
    <name type="scientific">Hyalella azteca</name>
    <name type="common">Amphipod</name>
    <dbReference type="NCBI Taxonomy" id="294128"/>
    <lineage>
        <taxon>Eukaryota</taxon>
        <taxon>Metazoa</taxon>
        <taxon>Ecdysozoa</taxon>
        <taxon>Arthropoda</taxon>
        <taxon>Crustacea</taxon>
        <taxon>Multicrustacea</taxon>
        <taxon>Malacostraca</taxon>
        <taxon>Eumalacostraca</taxon>
        <taxon>Peracarida</taxon>
        <taxon>Amphipoda</taxon>
        <taxon>Senticaudata</taxon>
        <taxon>Talitrida</taxon>
        <taxon>Talitroidea</taxon>
        <taxon>Hyalellidae</taxon>
        <taxon>Hyalella</taxon>
    </lineage>
</organism>
<dbReference type="SMART" id="SM00355">
    <property type="entry name" value="ZnF_C2H2"/>
    <property type="match status" value="3"/>
</dbReference>
<feature type="compositionally biased region" description="Basic and acidic residues" evidence="1">
    <location>
        <begin position="591"/>
        <end position="612"/>
    </location>
</feature>
<reference evidence="3" key="1">
    <citation type="submission" date="2014-08" db="EMBL/GenBank/DDBJ databases">
        <authorList>
            <person name="Murali S."/>
            <person name="Richards S."/>
            <person name="Bandaranaike D."/>
            <person name="Bellair M."/>
            <person name="Blankenburg K."/>
            <person name="Chao H."/>
            <person name="Dinh H."/>
            <person name="Doddapaneni H."/>
            <person name="Dugan-Rocha S."/>
            <person name="Elkadiri S."/>
            <person name="Gnanaolivu R."/>
            <person name="Hughes D."/>
            <person name="Lee S."/>
            <person name="Li M."/>
            <person name="Ming W."/>
            <person name="Munidasa M."/>
            <person name="Muniz J."/>
            <person name="Nguyen L."/>
            <person name="Osuji N."/>
            <person name="Pu L.-L."/>
            <person name="Puazo M."/>
            <person name="Skinner E."/>
            <person name="Qu C."/>
            <person name="Quiroz J."/>
            <person name="Raj R."/>
            <person name="Weissenberger G."/>
            <person name="Xin Y."/>
            <person name="Zou X."/>
            <person name="Han Y."/>
            <person name="Worley K."/>
            <person name="Muzny D."/>
            <person name="Gibbs R."/>
        </authorList>
    </citation>
    <scope>NUCLEOTIDE SEQUENCE</scope>
    <source>
        <strain evidence="3">HAZT.00-mixed</strain>
        <tissue evidence="3">Whole organism</tissue>
    </source>
</reference>
<feature type="region of interest" description="Disordered" evidence="1">
    <location>
        <begin position="385"/>
        <end position="410"/>
    </location>
</feature>
<protein>
    <recommendedName>
        <fullName evidence="2">C2H2-type domain-containing protein</fullName>
    </recommendedName>
</protein>
<reference evidence="3" key="2">
    <citation type="journal article" date="2018" name="Environ. Sci. Technol.">
        <title>The Toxicogenome of Hyalella azteca: A Model for Sediment Ecotoxicology and Evolutionary Toxicology.</title>
        <authorList>
            <person name="Poynton H.C."/>
            <person name="Hasenbein S."/>
            <person name="Benoit J.B."/>
            <person name="Sepulveda M.S."/>
            <person name="Poelchau M.F."/>
            <person name="Hughes D.S.T."/>
            <person name="Murali S.C."/>
            <person name="Chen S."/>
            <person name="Glastad K.M."/>
            <person name="Goodisman M.A.D."/>
            <person name="Werren J.H."/>
            <person name="Vineis J.H."/>
            <person name="Bowen J.L."/>
            <person name="Friedrich M."/>
            <person name="Jones J."/>
            <person name="Robertson H.M."/>
            <person name="Feyereisen R."/>
            <person name="Mechler-Hickson A."/>
            <person name="Mathers N."/>
            <person name="Lee C.E."/>
            <person name="Colbourne J.K."/>
            <person name="Biales A."/>
            <person name="Johnston J.S."/>
            <person name="Wellborn G.A."/>
            <person name="Rosendale A.J."/>
            <person name="Cridge A.G."/>
            <person name="Munoz-Torres M.C."/>
            <person name="Bain P.A."/>
            <person name="Manny A.R."/>
            <person name="Major K.M."/>
            <person name="Lambert F.N."/>
            <person name="Vulpe C.D."/>
            <person name="Tuck P."/>
            <person name="Blalock B.J."/>
            <person name="Lin Y.Y."/>
            <person name="Smith M.E."/>
            <person name="Ochoa-Acuna H."/>
            <person name="Chen M.M."/>
            <person name="Childers C.P."/>
            <person name="Qu J."/>
            <person name="Dugan S."/>
            <person name="Lee S.L."/>
            <person name="Chao H."/>
            <person name="Dinh H."/>
            <person name="Han Y."/>
            <person name="Doddapaneni H."/>
            <person name="Worley K.C."/>
            <person name="Muzny D.M."/>
            <person name="Gibbs R.A."/>
            <person name="Richards S."/>
        </authorList>
    </citation>
    <scope>NUCLEOTIDE SEQUENCE</scope>
    <source>
        <strain evidence="3">HAZT.00-mixed</strain>
        <tissue evidence="3">Whole organism</tissue>
    </source>
</reference>
<feature type="domain" description="C2H2-type" evidence="2">
    <location>
        <begin position="160"/>
        <end position="180"/>
    </location>
</feature>
<dbReference type="EMBL" id="JQDR03015451">
    <property type="protein sequence ID" value="KAA0186613.1"/>
    <property type="molecule type" value="Genomic_DNA"/>
</dbReference>